<dbReference type="Proteomes" id="UP000593892">
    <property type="component" value="Chromosome"/>
</dbReference>
<keyword evidence="3" id="KW-0540">Nuclease</keyword>
<evidence type="ECO:0000256" key="3">
    <source>
        <dbReference type="ARBA" id="ARBA00022722"/>
    </source>
</evidence>
<dbReference type="Gene3D" id="3.30.230.10">
    <property type="match status" value="1"/>
</dbReference>
<gene>
    <name evidence="8" type="primary">rnpA</name>
    <name evidence="8" type="ORF">IRI77_25785</name>
</gene>
<reference evidence="8 9" key="1">
    <citation type="submission" date="2020-10" db="EMBL/GenBank/DDBJ databases">
        <title>Complete genome sequence of Paludibaculum fermentans P105T, a facultatively anaerobic acidobacterium capable of dissimilatory Fe(III) reduction.</title>
        <authorList>
            <person name="Dedysh S.N."/>
            <person name="Beletsky A.V."/>
            <person name="Kulichevskaya I.S."/>
            <person name="Mardanov A.V."/>
            <person name="Ravin N.V."/>
        </authorList>
    </citation>
    <scope>NUCLEOTIDE SEQUENCE [LARGE SCALE GENOMIC DNA]</scope>
    <source>
        <strain evidence="8 9">P105</strain>
    </source>
</reference>
<keyword evidence="4" id="KW-0255">Endonuclease</keyword>
<evidence type="ECO:0000313" key="9">
    <source>
        <dbReference type="Proteomes" id="UP000593892"/>
    </source>
</evidence>
<proteinExistence type="predicted"/>
<dbReference type="PROSITE" id="PS00648">
    <property type="entry name" value="RIBONUCLEASE_P"/>
    <property type="match status" value="1"/>
</dbReference>
<keyword evidence="9" id="KW-1185">Reference proteome</keyword>
<evidence type="ECO:0000256" key="2">
    <source>
        <dbReference type="ARBA" id="ARBA00022694"/>
    </source>
</evidence>
<evidence type="ECO:0000256" key="1">
    <source>
        <dbReference type="ARBA" id="ARBA00002663"/>
    </source>
</evidence>
<dbReference type="GO" id="GO:0004526">
    <property type="term" value="F:ribonuclease P activity"/>
    <property type="evidence" value="ECO:0007669"/>
    <property type="project" value="UniProtKB-UniRule"/>
</dbReference>
<keyword evidence="5 8" id="KW-0378">Hydrolase</keyword>
<organism evidence="8 9">
    <name type="scientific">Paludibaculum fermentans</name>
    <dbReference type="NCBI Taxonomy" id="1473598"/>
    <lineage>
        <taxon>Bacteria</taxon>
        <taxon>Pseudomonadati</taxon>
        <taxon>Acidobacteriota</taxon>
        <taxon>Terriglobia</taxon>
        <taxon>Bryobacterales</taxon>
        <taxon>Bryobacteraceae</taxon>
        <taxon>Paludibaculum</taxon>
    </lineage>
</organism>
<dbReference type="Pfam" id="PF00825">
    <property type="entry name" value="Ribonuclease_P"/>
    <property type="match status" value="1"/>
</dbReference>
<evidence type="ECO:0000256" key="7">
    <source>
        <dbReference type="NCBIfam" id="TIGR00188"/>
    </source>
</evidence>
<comment type="function">
    <text evidence="1">RNaseP catalyzes the removal of the 5'-leader sequence from pre-tRNA to produce the mature 5'-terminus. It can also cleave other RNA substrates such as 4.5S RNA. The protein component plays an auxiliary but essential role in vivo by binding to the 5'-leader sequence and broadening the substrate specificity of the ribozyme.</text>
</comment>
<keyword evidence="6" id="KW-0694">RNA-binding</keyword>
<dbReference type="AlphaFoldDB" id="A0A7S7NM66"/>
<protein>
    <recommendedName>
        <fullName evidence="7">Ribonuclease P protein component</fullName>
        <ecNumber evidence="7">3.1.26.5</ecNumber>
    </recommendedName>
</protein>
<accession>A0A7S7NM66</accession>
<dbReference type="SUPFAM" id="SSF54211">
    <property type="entry name" value="Ribosomal protein S5 domain 2-like"/>
    <property type="match status" value="1"/>
</dbReference>
<dbReference type="GO" id="GO:0000049">
    <property type="term" value="F:tRNA binding"/>
    <property type="evidence" value="ECO:0007669"/>
    <property type="project" value="InterPro"/>
</dbReference>
<dbReference type="InterPro" id="IPR014721">
    <property type="entry name" value="Ribsml_uS5_D2-typ_fold_subgr"/>
</dbReference>
<dbReference type="PANTHER" id="PTHR33992:SF1">
    <property type="entry name" value="RIBONUCLEASE P PROTEIN COMPONENT"/>
    <property type="match status" value="1"/>
</dbReference>
<dbReference type="PANTHER" id="PTHR33992">
    <property type="entry name" value="RIBONUCLEASE P PROTEIN COMPONENT"/>
    <property type="match status" value="1"/>
</dbReference>
<sequence>MLKSVEFRQVYDNGFKVPCPCFVAFCWKSSQPDGPKIGFTAPRALGKATVRNRMKRRVRETIRRRLPLMDAHWHIVVNLRRTSLTAPQSQLDSEVEKVFARCNA</sequence>
<dbReference type="GO" id="GO:0042781">
    <property type="term" value="F:3'-tRNA processing endoribonuclease activity"/>
    <property type="evidence" value="ECO:0007669"/>
    <property type="project" value="TreeGrafter"/>
</dbReference>
<dbReference type="InterPro" id="IPR020539">
    <property type="entry name" value="RNase_P_CS"/>
</dbReference>
<dbReference type="EMBL" id="CP063849">
    <property type="protein sequence ID" value="QOY86202.1"/>
    <property type="molecule type" value="Genomic_DNA"/>
</dbReference>
<evidence type="ECO:0000256" key="6">
    <source>
        <dbReference type="ARBA" id="ARBA00022884"/>
    </source>
</evidence>
<name>A0A7S7NM66_PALFE</name>
<dbReference type="InterPro" id="IPR020568">
    <property type="entry name" value="Ribosomal_Su5_D2-typ_SF"/>
</dbReference>
<evidence type="ECO:0000256" key="5">
    <source>
        <dbReference type="ARBA" id="ARBA00022801"/>
    </source>
</evidence>
<dbReference type="KEGG" id="pfer:IRI77_25785"/>
<dbReference type="NCBIfam" id="TIGR00188">
    <property type="entry name" value="rnpA"/>
    <property type="match status" value="1"/>
</dbReference>
<evidence type="ECO:0000313" key="8">
    <source>
        <dbReference type="EMBL" id="QOY86202.1"/>
    </source>
</evidence>
<dbReference type="GO" id="GO:0030677">
    <property type="term" value="C:ribonuclease P complex"/>
    <property type="evidence" value="ECO:0007669"/>
    <property type="project" value="TreeGrafter"/>
</dbReference>
<dbReference type="InterPro" id="IPR000100">
    <property type="entry name" value="RNase_P"/>
</dbReference>
<dbReference type="EC" id="3.1.26.5" evidence="7"/>
<keyword evidence="2" id="KW-0819">tRNA processing</keyword>
<evidence type="ECO:0000256" key="4">
    <source>
        <dbReference type="ARBA" id="ARBA00022759"/>
    </source>
</evidence>